<dbReference type="SUPFAM" id="SSF81301">
    <property type="entry name" value="Nucleotidyltransferase"/>
    <property type="match status" value="1"/>
</dbReference>
<reference evidence="2" key="1">
    <citation type="journal article" date="2019" name="Int. J. Syst. Evol. Microbiol.">
        <title>The Global Catalogue of Microorganisms (GCM) 10K type strain sequencing project: providing services to taxonomists for standard genome sequencing and annotation.</title>
        <authorList>
            <consortium name="The Broad Institute Genomics Platform"/>
            <consortium name="The Broad Institute Genome Sequencing Center for Infectious Disease"/>
            <person name="Wu L."/>
            <person name="Ma J."/>
        </authorList>
    </citation>
    <scope>NUCLEOTIDE SEQUENCE [LARGE SCALE GENOMIC DNA]</scope>
    <source>
        <strain evidence="2">JCM 19635</strain>
    </source>
</reference>
<dbReference type="Gene3D" id="3.30.460.40">
    <property type="match status" value="1"/>
</dbReference>
<dbReference type="Proteomes" id="UP001596513">
    <property type="component" value="Unassembled WGS sequence"/>
</dbReference>
<dbReference type="InterPro" id="IPR018700">
    <property type="entry name" value="DUF2204"/>
</dbReference>
<organism evidence="1 2">
    <name type="scientific">Hymenobacter humi</name>
    <dbReference type="NCBI Taxonomy" id="1411620"/>
    <lineage>
        <taxon>Bacteria</taxon>
        <taxon>Pseudomonadati</taxon>
        <taxon>Bacteroidota</taxon>
        <taxon>Cytophagia</taxon>
        <taxon>Cytophagales</taxon>
        <taxon>Hymenobacteraceae</taxon>
        <taxon>Hymenobacter</taxon>
    </lineage>
</organism>
<proteinExistence type="predicted"/>
<gene>
    <name evidence="1" type="ORF">ACFQT0_11165</name>
</gene>
<dbReference type="EMBL" id="JBHTEK010000001">
    <property type="protein sequence ID" value="MFC7667885.1"/>
    <property type="molecule type" value="Genomic_DNA"/>
</dbReference>
<comment type="caution">
    <text evidence="1">The sequence shown here is derived from an EMBL/GenBank/DDBJ whole genome shotgun (WGS) entry which is preliminary data.</text>
</comment>
<sequence>MTLANSLDQDYKEFIELLNAHGVRYMVVGGYAVAYHGYIRQTGDIDVWVEISEENAARLVRVMQAFGFGNMYREADFLQPGHFIQLGVAPVRIDILNDVDGVTFSDCFPALEATVWDGVPINFISLADLRKNKASTGRAKDAADLRNLNKVKRK</sequence>
<dbReference type="Pfam" id="PF09970">
    <property type="entry name" value="DUF2204"/>
    <property type="match status" value="1"/>
</dbReference>
<dbReference type="RefSeq" id="WP_380202766.1">
    <property type="nucleotide sequence ID" value="NZ_JBHTEK010000001.1"/>
</dbReference>
<protein>
    <submittedName>
        <fullName evidence="1">Nucleotidyltransferase</fullName>
    </submittedName>
</protein>
<evidence type="ECO:0000313" key="2">
    <source>
        <dbReference type="Proteomes" id="UP001596513"/>
    </source>
</evidence>
<accession>A0ABW2U5Z0</accession>
<evidence type="ECO:0000313" key="1">
    <source>
        <dbReference type="EMBL" id="MFC7667885.1"/>
    </source>
</evidence>
<keyword evidence="2" id="KW-1185">Reference proteome</keyword>
<dbReference type="InterPro" id="IPR043519">
    <property type="entry name" value="NT_sf"/>
</dbReference>
<name>A0ABW2U5Z0_9BACT</name>